<dbReference type="AlphaFoldDB" id="A0A101M3E9"/>
<reference evidence="1" key="1">
    <citation type="journal article" date="2015" name="Genome Biol. Evol.">
        <title>Organellar Genomes of White Spruce (Picea glauca): Assembly and Annotation.</title>
        <authorList>
            <person name="Jackman S.D."/>
            <person name="Warren R.L."/>
            <person name="Gibb E.A."/>
            <person name="Vandervalk B.P."/>
            <person name="Mohamadi H."/>
            <person name="Chu J."/>
            <person name="Raymond A."/>
            <person name="Pleasance S."/>
            <person name="Coope R."/>
            <person name="Wildung M.R."/>
            <person name="Ritland C.E."/>
            <person name="Bousquet J."/>
            <person name="Jones S.J."/>
            <person name="Bohlmann J."/>
            <person name="Birol I."/>
        </authorList>
    </citation>
    <scope>NUCLEOTIDE SEQUENCE [LARGE SCALE GENOMIC DNA]</scope>
    <source>
        <tissue evidence="1">Flushing bud</tissue>
    </source>
</reference>
<comment type="caution">
    <text evidence="1">The sequence shown here is derived from an EMBL/GenBank/DDBJ whole genome shotgun (WGS) entry which is preliminary data.</text>
</comment>
<sequence length="84" mass="10170">MYYIRNYAFYSSLSSYRPLRTSHNNKSFHLDHLLRSFPSLNQFLSHNPESVYLRDHSILKRRDKRNNKCITQEDSKTGTHIYNF</sequence>
<dbReference type="EMBL" id="LKAM01000001">
    <property type="protein sequence ID" value="KUM50172.1"/>
    <property type="molecule type" value="Genomic_DNA"/>
</dbReference>
<geneLocation type="mitochondrion" evidence="1"/>
<accession>A0A101M3E9</accession>
<proteinExistence type="predicted"/>
<evidence type="ECO:0000313" key="1">
    <source>
        <dbReference type="EMBL" id="KUM50172.1"/>
    </source>
</evidence>
<name>A0A101M3E9_PICGL</name>
<organism evidence="1">
    <name type="scientific">Picea glauca</name>
    <name type="common">White spruce</name>
    <name type="synonym">Pinus glauca</name>
    <dbReference type="NCBI Taxonomy" id="3330"/>
    <lineage>
        <taxon>Eukaryota</taxon>
        <taxon>Viridiplantae</taxon>
        <taxon>Streptophyta</taxon>
        <taxon>Embryophyta</taxon>
        <taxon>Tracheophyta</taxon>
        <taxon>Spermatophyta</taxon>
        <taxon>Pinopsida</taxon>
        <taxon>Pinidae</taxon>
        <taxon>Conifers I</taxon>
        <taxon>Pinales</taxon>
        <taxon>Pinaceae</taxon>
        <taxon>Picea</taxon>
    </lineage>
</organism>
<gene>
    <name evidence="1" type="ORF">ABT39_MTgene15</name>
</gene>
<keyword evidence="1" id="KW-0496">Mitochondrion</keyword>
<protein>
    <submittedName>
        <fullName evidence="1">Uncharacterized protein</fullName>
    </submittedName>
</protein>